<sequence>MDPASPGVIRRLIEEHQFKIKKSLGQNFLTDGNIINKIVDTVELTPGEVVVEIGPGLGALTRRLASKARRVIAVEIDRSVFPILAETLAGLDNVVLVQADALKTDFDRLVQDNAGGPAGKFKVAANLPYYITTPLIMHLLEGRFAIDKAVVMVQEEVARRLTAAPGTREYGALTVAANFYAEVKTAFKVPRTVFIPRPEVDSAVVSLTVRNAPAVPVLDEADYFALVRAAFQQRRKTLLNALSSAQSCVSREKWLNILRQAGINPARRGETLSMQEFARLADAYSRTR</sequence>
<dbReference type="PANTHER" id="PTHR11727:SF7">
    <property type="entry name" value="DIMETHYLADENOSINE TRANSFERASE-RELATED"/>
    <property type="match status" value="1"/>
</dbReference>
<evidence type="ECO:0000256" key="2">
    <source>
        <dbReference type="ARBA" id="ARBA00022552"/>
    </source>
</evidence>
<dbReference type="EC" id="2.1.1.182" evidence="7"/>
<dbReference type="GO" id="GO:0052908">
    <property type="term" value="F:16S rRNA (adenine(1518)-N(6)/adenine(1519)-N(6))-dimethyltransferase activity"/>
    <property type="evidence" value="ECO:0007669"/>
    <property type="project" value="UniProtKB-EC"/>
</dbReference>
<keyword evidence="4 7" id="KW-0808">Transferase</keyword>
<dbReference type="Proteomes" id="UP000199584">
    <property type="component" value="Unassembled WGS sequence"/>
</dbReference>
<evidence type="ECO:0000256" key="8">
    <source>
        <dbReference type="PROSITE-ProRule" id="PRU01026"/>
    </source>
</evidence>
<evidence type="ECO:0000256" key="4">
    <source>
        <dbReference type="ARBA" id="ARBA00022679"/>
    </source>
</evidence>
<evidence type="ECO:0000256" key="6">
    <source>
        <dbReference type="ARBA" id="ARBA00022884"/>
    </source>
</evidence>
<feature type="binding site" evidence="7 8">
    <location>
        <position position="29"/>
    </location>
    <ligand>
        <name>S-adenosyl-L-methionine</name>
        <dbReference type="ChEBI" id="CHEBI:59789"/>
    </ligand>
</feature>
<dbReference type="PROSITE" id="PS51689">
    <property type="entry name" value="SAM_RNA_A_N6_MT"/>
    <property type="match status" value="1"/>
</dbReference>
<dbReference type="InterPro" id="IPR029063">
    <property type="entry name" value="SAM-dependent_MTases_sf"/>
</dbReference>
<gene>
    <name evidence="7" type="primary">rsmA</name>
    <name evidence="7" type="synonym">ksgA</name>
    <name evidence="10" type="ORF">SAMN05660706_11027</name>
</gene>
<dbReference type="GO" id="GO:0003723">
    <property type="term" value="F:RNA binding"/>
    <property type="evidence" value="ECO:0007669"/>
    <property type="project" value="UniProtKB-UniRule"/>
</dbReference>
<keyword evidence="1 7" id="KW-0963">Cytoplasm</keyword>
<dbReference type="STRING" id="39060.SAMN05660706_11027"/>
<dbReference type="InterPro" id="IPR001737">
    <property type="entry name" value="KsgA/Erm"/>
</dbReference>
<evidence type="ECO:0000256" key="7">
    <source>
        <dbReference type="HAMAP-Rule" id="MF_00607"/>
    </source>
</evidence>
<dbReference type="GO" id="GO:0005829">
    <property type="term" value="C:cytosol"/>
    <property type="evidence" value="ECO:0007669"/>
    <property type="project" value="TreeGrafter"/>
</dbReference>
<proteinExistence type="inferred from homology"/>
<feature type="binding site" evidence="7 8">
    <location>
        <position position="100"/>
    </location>
    <ligand>
        <name>S-adenosyl-L-methionine</name>
        <dbReference type="ChEBI" id="CHEBI:59789"/>
    </ligand>
</feature>
<comment type="catalytic activity">
    <reaction evidence="7">
        <text>adenosine(1518)/adenosine(1519) in 16S rRNA + 4 S-adenosyl-L-methionine = N(6)-dimethyladenosine(1518)/N(6)-dimethyladenosine(1519) in 16S rRNA + 4 S-adenosyl-L-homocysteine + 4 H(+)</text>
        <dbReference type="Rhea" id="RHEA:19609"/>
        <dbReference type="Rhea" id="RHEA-COMP:10232"/>
        <dbReference type="Rhea" id="RHEA-COMP:10233"/>
        <dbReference type="ChEBI" id="CHEBI:15378"/>
        <dbReference type="ChEBI" id="CHEBI:57856"/>
        <dbReference type="ChEBI" id="CHEBI:59789"/>
        <dbReference type="ChEBI" id="CHEBI:74411"/>
        <dbReference type="ChEBI" id="CHEBI:74493"/>
        <dbReference type="EC" id="2.1.1.182"/>
    </reaction>
</comment>
<comment type="similarity">
    <text evidence="7">Belongs to the class I-like SAM-binding methyltransferase superfamily. rRNA adenine N(6)-methyltransferase family. RsmA subfamily.</text>
</comment>
<organism evidence="10 11">
    <name type="scientific">Desulfoscipio geothermicus DSM 3669</name>
    <dbReference type="NCBI Taxonomy" id="1121426"/>
    <lineage>
        <taxon>Bacteria</taxon>
        <taxon>Bacillati</taxon>
        <taxon>Bacillota</taxon>
        <taxon>Clostridia</taxon>
        <taxon>Eubacteriales</taxon>
        <taxon>Desulfallaceae</taxon>
        <taxon>Desulfoscipio</taxon>
    </lineage>
</organism>
<comment type="subcellular location">
    <subcellularLocation>
        <location evidence="7">Cytoplasm</location>
    </subcellularLocation>
</comment>
<keyword evidence="3 7" id="KW-0489">Methyltransferase</keyword>
<dbReference type="HAMAP" id="MF_00607">
    <property type="entry name" value="16SrRNA_methyltr_A"/>
    <property type="match status" value="1"/>
</dbReference>
<dbReference type="InterPro" id="IPR023165">
    <property type="entry name" value="rRNA_Ade_diMease-like_C"/>
</dbReference>
<dbReference type="AlphaFoldDB" id="A0A1I6DFM9"/>
<keyword evidence="5 7" id="KW-0949">S-adenosyl-L-methionine</keyword>
<evidence type="ECO:0000256" key="5">
    <source>
        <dbReference type="ARBA" id="ARBA00022691"/>
    </source>
</evidence>
<dbReference type="InterPro" id="IPR020596">
    <property type="entry name" value="rRNA_Ade_Mease_Trfase_CS"/>
</dbReference>
<feature type="binding site" evidence="7 8">
    <location>
        <position position="54"/>
    </location>
    <ligand>
        <name>S-adenosyl-L-methionine</name>
        <dbReference type="ChEBI" id="CHEBI:59789"/>
    </ligand>
</feature>
<keyword evidence="11" id="KW-1185">Reference proteome</keyword>
<evidence type="ECO:0000256" key="3">
    <source>
        <dbReference type="ARBA" id="ARBA00022603"/>
    </source>
</evidence>
<dbReference type="InterPro" id="IPR020598">
    <property type="entry name" value="rRNA_Ade_methylase_Trfase_N"/>
</dbReference>
<dbReference type="SUPFAM" id="SSF53335">
    <property type="entry name" value="S-adenosyl-L-methionine-dependent methyltransferases"/>
    <property type="match status" value="1"/>
</dbReference>
<dbReference type="OrthoDB" id="9814755at2"/>
<dbReference type="InterPro" id="IPR011530">
    <property type="entry name" value="rRNA_adenine_dimethylase"/>
</dbReference>
<dbReference type="Gene3D" id="1.10.8.100">
    <property type="entry name" value="Ribosomal RNA adenine dimethylase-like, domain 2"/>
    <property type="match status" value="1"/>
</dbReference>
<protein>
    <recommendedName>
        <fullName evidence="7">Ribosomal RNA small subunit methyltransferase A</fullName>
        <ecNumber evidence="7">2.1.1.182</ecNumber>
    </recommendedName>
    <alternativeName>
        <fullName evidence="7">16S rRNA (adenine(1518)-N(6)/adenine(1519)-N(6))-dimethyltransferase</fullName>
    </alternativeName>
    <alternativeName>
        <fullName evidence="7">16S rRNA dimethyladenosine transferase</fullName>
    </alternativeName>
    <alternativeName>
        <fullName evidence="7">16S rRNA dimethylase</fullName>
    </alternativeName>
    <alternativeName>
        <fullName evidence="7">S-adenosylmethionine-6-N', N'-adenosyl(rRNA) dimethyltransferase</fullName>
    </alternativeName>
</protein>
<reference evidence="11" key="1">
    <citation type="submission" date="2016-10" db="EMBL/GenBank/DDBJ databases">
        <authorList>
            <person name="Varghese N."/>
            <person name="Submissions S."/>
        </authorList>
    </citation>
    <scope>NUCLEOTIDE SEQUENCE [LARGE SCALE GENOMIC DNA]</scope>
    <source>
        <strain evidence="11">DSM 3669</strain>
    </source>
</reference>
<evidence type="ECO:0000313" key="10">
    <source>
        <dbReference type="EMBL" id="SFR04254.1"/>
    </source>
</evidence>
<comment type="function">
    <text evidence="7">Specifically dimethylates two adjacent adenosines (A1518 and A1519) in the loop of a conserved hairpin near the 3'-end of 16S rRNA in the 30S particle. May play a critical role in biogenesis of 30S subunits.</text>
</comment>
<accession>A0A1I6DFM9</accession>
<dbReference type="Pfam" id="PF00398">
    <property type="entry name" value="RrnaAD"/>
    <property type="match status" value="1"/>
</dbReference>
<keyword evidence="2 7" id="KW-0698">rRNA processing</keyword>
<dbReference type="PROSITE" id="PS01131">
    <property type="entry name" value="RRNA_A_DIMETH"/>
    <property type="match status" value="1"/>
</dbReference>
<name>A0A1I6DFM9_9FIRM</name>
<evidence type="ECO:0000259" key="9">
    <source>
        <dbReference type="SMART" id="SM00650"/>
    </source>
</evidence>
<keyword evidence="6 7" id="KW-0694">RNA-binding</keyword>
<evidence type="ECO:0000313" key="11">
    <source>
        <dbReference type="Proteomes" id="UP000199584"/>
    </source>
</evidence>
<evidence type="ECO:0000256" key="1">
    <source>
        <dbReference type="ARBA" id="ARBA00022490"/>
    </source>
</evidence>
<dbReference type="EMBL" id="FOYM01000010">
    <property type="protein sequence ID" value="SFR04254.1"/>
    <property type="molecule type" value="Genomic_DNA"/>
</dbReference>
<dbReference type="CDD" id="cd02440">
    <property type="entry name" value="AdoMet_MTases"/>
    <property type="match status" value="1"/>
</dbReference>
<dbReference type="NCBIfam" id="TIGR00755">
    <property type="entry name" value="ksgA"/>
    <property type="match status" value="1"/>
</dbReference>
<feature type="binding site" evidence="7 8">
    <location>
        <position position="75"/>
    </location>
    <ligand>
        <name>S-adenosyl-L-methionine</name>
        <dbReference type="ChEBI" id="CHEBI:59789"/>
    </ligand>
</feature>
<dbReference type="FunFam" id="3.40.50.150:FF:000023">
    <property type="entry name" value="Ribosomal RNA small subunit methyltransferase A"/>
    <property type="match status" value="1"/>
</dbReference>
<dbReference type="Gene3D" id="3.40.50.150">
    <property type="entry name" value="Vaccinia Virus protein VP39"/>
    <property type="match status" value="1"/>
</dbReference>
<dbReference type="RefSeq" id="WP_092482846.1">
    <property type="nucleotide sequence ID" value="NZ_FOYM01000010.1"/>
</dbReference>
<feature type="binding site" evidence="7 8">
    <location>
        <position position="126"/>
    </location>
    <ligand>
        <name>S-adenosyl-L-methionine</name>
        <dbReference type="ChEBI" id="CHEBI:59789"/>
    </ligand>
</feature>
<feature type="binding site" evidence="7 8">
    <location>
        <position position="27"/>
    </location>
    <ligand>
        <name>S-adenosyl-L-methionine</name>
        <dbReference type="ChEBI" id="CHEBI:59789"/>
    </ligand>
</feature>
<dbReference type="PANTHER" id="PTHR11727">
    <property type="entry name" value="DIMETHYLADENOSINE TRANSFERASE"/>
    <property type="match status" value="1"/>
</dbReference>
<dbReference type="SMART" id="SM00650">
    <property type="entry name" value="rADc"/>
    <property type="match status" value="1"/>
</dbReference>
<feature type="domain" description="Ribosomal RNA adenine methylase transferase N-terminal" evidence="9">
    <location>
        <begin position="34"/>
        <end position="211"/>
    </location>
</feature>